<proteinExistence type="inferred from homology"/>
<evidence type="ECO:0000256" key="5">
    <source>
        <dbReference type="SAM" id="SignalP"/>
    </source>
</evidence>
<keyword evidence="4 5" id="KW-0732">Signal</keyword>
<dbReference type="InterPro" id="IPR038479">
    <property type="entry name" value="Transthyretin-like_sf"/>
</dbReference>
<dbReference type="PANTHER" id="PTHR21700:SF114">
    <property type="entry name" value="TRANSTHYRETIN-LIKE FAMILY PROTEIN"/>
    <property type="match status" value="1"/>
</dbReference>
<feature type="signal peptide" evidence="5">
    <location>
        <begin position="1"/>
        <end position="19"/>
    </location>
</feature>
<sequence>MKTNILILIFSCLFGAFLTFRTQSVAVKGKLMCGSEPAKGILVKLIDDDGFNVPDPDDNMGQTKTSNDGSFSLNGSTAELSSIEPELKIYHDCNDEHKPCLRRWLIRIPSRYISDGENPQQVMDLGTLNLEKNFIMKLLLFCVLPLLMARPETAKKTSGTQSISVKGVLRCGSKPAKGVLIKLIDEDFGQDTDDMLGRVHTDENGTFELKGHTTEFTAIDTSLSIYHDCNDGNTPCQRRWRFEIPSKYISTGETPKKTFDIGTWNLEAILPREKHDCDH</sequence>
<dbReference type="Gene3D" id="2.60.40.3330">
    <property type="match status" value="2"/>
</dbReference>
<evidence type="ECO:0000256" key="4">
    <source>
        <dbReference type="ARBA" id="ARBA00022729"/>
    </source>
</evidence>
<feature type="chain" id="PRO_5042014119" evidence="5">
    <location>
        <begin position="20"/>
        <end position="279"/>
    </location>
</feature>
<dbReference type="PANTHER" id="PTHR21700">
    <property type="entry name" value="TRANSTHYRETIN-LIKE FAMILY PROTEIN-RELATED"/>
    <property type="match status" value="1"/>
</dbReference>
<dbReference type="Proteomes" id="UP000887575">
    <property type="component" value="Unassembled WGS sequence"/>
</dbReference>
<reference evidence="7" key="1">
    <citation type="submission" date="2024-02" db="UniProtKB">
        <authorList>
            <consortium name="WormBaseParasite"/>
        </authorList>
    </citation>
    <scope>IDENTIFICATION</scope>
</reference>
<evidence type="ECO:0000256" key="3">
    <source>
        <dbReference type="ARBA" id="ARBA00022525"/>
    </source>
</evidence>
<comment type="subcellular location">
    <subcellularLocation>
        <location evidence="1">Secreted</location>
    </subcellularLocation>
</comment>
<protein>
    <submittedName>
        <fullName evidence="7">Uncharacterized protein</fullName>
    </submittedName>
</protein>
<dbReference type="AlphaFoldDB" id="A0AAF3J939"/>
<evidence type="ECO:0000256" key="2">
    <source>
        <dbReference type="ARBA" id="ARBA00010112"/>
    </source>
</evidence>
<dbReference type="WBParaSite" id="MBELARI_LOCUS4210">
    <property type="protein sequence ID" value="MBELARI_LOCUS4210"/>
    <property type="gene ID" value="MBELARI_LOCUS4210"/>
</dbReference>
<accession>A0AAF3J939</accession>
<dbReference type="InterPro" id="IPR001534">
    <property type="entry name" value="Transthyretin-like"/>
</dbReference>
<dbReference type="Pfam" id="PF01060">
    <property type="entry name" value="TTR-52"/>
    <property type="match status" value="2"/>
</dbReference>
<dbReference type="GO" id="GO:0005576">
    <property type="term" value="C:extracellular region"/>
    <property type="evidence" value="ECO:0007669"/>
    <property type="project" value="UniProtKB-SubCell"/>
</dbReference>
<dbReference type="GO" id="GO:0009986">
    <property type="term" value="C:cell surface"/>
    <property type="evidence" value="ECO:0007669"/>
    <property type="project" value="InterPro"/>
</dbReference>
<organism evidence="6 7">
    <name type="scientific">Mesorhabditis belari</name>
    <dbReference type="NCBI Taxonomy" id="2138241"/>
    <lineage>
        <taxon>Eukaryota</taxon>
        <taxon>Metazoa</taxon>
        <taxon>Ecdysozoa</taxon>
        <taxon>Nematoda</taxon>
        <taxon>Chromadorea</taxon>
        <taxon>Rhabditida</taxon>
        <taxon>Rhabditina</taxon>
        <taxon>Rhabditomorpha</taxon>
        <taxon>Rhabditoidea</taxon>
        <taxon>Rhabditidae</taxon>
        <taxon>Mesorhabditinae</taxon>
        <taxon>Mesorhabditis</taxon>
    </lineage>
</organism>
<keyword evidence="6" id="KW-1185">Reference proteome</keyword>
<evidence type="ECO:0000313" key="6">
    <source>
        <dbReference type="Proteomes" id="UP000887575"/>
    </source>
</evidence>
<evidence type="ECO:0000256" key="1">
    <source>
        <dbReference type="ARBA" id="ARBA00004613"/>
    </source>
</evidence>
<name>A0AAF3J939_9BILA</name>
<keyword evidence="3" id="KW-0964">Secreted</keyword>
<evidence type="ECO:0000313" key="7">
    <source>
        <dbReference type="WBParaSite" id="MBELARI_LOCUS4210"/>
    </source>
</evidence>
<comment type="similarity">
    <text evidence="2">Belongs to the nematode transthyretin-like family.</text>
</comment>